<evidence type="ECO:0000256" key="7">
    <source>
        <dbReference type="SAM" id="Phobius"/>
    </source>
</evidence>
<evidence type="ECO:0000313" key="9">
    <source>
        <dbReference type="Proteomes" id="UP001219037"/>
    </source>
</evidence>
<feature type="transmembrane region" description="Helical" evidence="7">
    <location>
        <begin position="252"/>
        <end position="276"/>
    </location>
</feature>
<evidence type="ECO:0000256" key="5">
    <source>
        <dbReference type="ARBA" id="ARBA00023136"/>
    </source>
</evidence>
<proteinExistence type="predicted"/>
<keyword evidence="5 7" id="KW-0472">Membrane</keyword>
<feature type="transmembrane region" description="Helical" evidence="7">
    <location>
        <begin position="52"/>
        <end position="79"/>
    </location>
</feature>
<feature type="region of interest" description="Disordered" evidence="6">
    <location>
        <begin position="1"/>
        <end position="23"/>
    </location>
</feature>
<evidence type="ECO:0000256" key="3">
    <source>
        <dbReference type="ARBA" id="ARBA00022692"/>
    </source>
</evidence>
<keyword evidence="3 7" id="KW-0812">Transmembrane</keyword>
<evidence type="ECO:0000256" key="2">
    <source>
        <dbReference type="ARBA" id="ARBA00022475"/>
    </source>
</evidence>
<feature type="transmembrane region" description="Helical" evidence="7">
    <location>
        <begin position="220"/>
        <end position="240"/>
    </location>
</feature>
<sequence>MGTRDAIDRTLENEDLPVPDKHDAARKLTGPGLKYALKRAVKKFSLDAGTDLSAILTYYMVLSLAPALLAIFSILSLVLASNADTVRSMIDDVVTDAVPVDYQPLVLNLVETMMDSTAGGIIALVIGIATALWSASGYVKAFSRNMNTIYGVAEGRGFVAQTLTMLAVTLTMLVGVVVVLVSLALNRTLVDSLFAPLVEPLGLQPTLTTLTESFLPVWEWVKYPVVLLIIIGLIAVLYHFTPNVQRPRFRWLSIGAIFALVGIALAGVAMIIYLTYFAGYSAYGMIGTIMALLFVLWVFNIVLLMGAELDVEIERARELQTGLPAEEDLQLPPRGVAKVEKLKEGDDEIVAEGRNLRRALHDPED</sequence>
<dbReference type="InterPro" id="IPR017039">
    <property type="entry name" value="Virul_fac_BrkB"/>
</dbReference>
<evidence type="ECO:0000256" key="1">
    <source>
        <dbReference type="ARBA" id="ARBA00004651"/>
    </source>
</evidence>
<dbReference type="RefSeq" id="WP_278158381.1">
    <property type="nucleotide sequence ID" value="NZ_CP121252.1"/>
</dbReference>
<comment type="subcellular location">
    <subcellularLocation>
        <location evidence="1">Cell membrane</location>
        <topology evidence="1">Multi-pass membrane protein</topology>
    </subcellularLocation>
</comment>
<dbReference type="Pfam" id="PF03631">
    <property type="entry name" value="Virul_fac_BrkB"/>
    <property type="match status" value="1"/>
</dbReference>
<dbReference type="Proteomes" id="UP001219037">
    <property type="component" value="Chromosome"/>
</dbReference>
<dbReference type="EMBL" id="CP121252">
    <property type="protein sequence ID" value="WFP17103.1"/>
    <property type="molecule type" value="Genomic_DNA"/>
</dbReference>
<reference evidence="8 9" key="1">
    <citation type="submission" date="2023-04" db="EMBL/GenBank/DDBJ databases">
        <title>Funneling lignin-derived compounds into biodiesel using alkali-halophilic Citricoccus sp. P2.</title>
        <authorList>
            <person name="Luo C.-B."/>
        </authorList>
    </citation>
    <scope>NUCLEOTIDE SEQUENCE [LARGE SCALE GENOMIC DNA]</scope>
    <source>
        <strain evidence="8 9">P2</strain>
    </source>
</reference>
<evidence type="ECO:0000313" key="8">
    <source>
        <dbReference type="EMBL" id="WFP17103.1"/>
    </source>
</evidence>
<keyword evidence="2" id="KW-1003">Cell membrane</keyword>
<protein>
    <submittedName>
        <fullName evidence="8">YihY/virulence factor BrkB family protein</fullName>
    </submittedName>
</protein>
<dbReference type="PIRSF" id="PIRSF035875">
    <property type="entry name" value="RNase_BN"/>
    <property type="match status" value="1"/>
</dbReference>
<keyword evidence="9" id="KW-1185">Reference proteome</keyword>
<accession>A0ABY8H8Y7</accession>
<feature type="transmembrane region" description="Helical" evidence="7">
    <location>
        <begin position="163"/>
        <end position="185"/>
    </location>
</feature>
<evidence type="ECO:0000256" key="4">
    <source>
        <dbReference type="ARBA" id="ARBA00022989"/>
    </source>
</evidence>
<keyword evidence="4 7" id="KW-1133">Transmembrane helix</keyword>
<evidence type="ECO:0000256" key="6">
    <source>
        <dbReference type="SAM" id="MobiDB-lite"/>
    </source>
</evidence>
<name>A0ABY8H8Y7_9MICC</name>
<dbReference type="PANTHER" id="PTHR30213:SF0">
    <property type="entry name" value="UPF0761 MEMBRANE PROTEIN YIHY"/>
    <property type="match status" value="1"/>
</dbReference>
<organism evidence="8 9">
    <name type="scientific">Citricoccus muralis</name>
    <dbReference type="NCBI Taxonomy" id="169134"/>
    <lineage>
        <taxon>Bacteria</taxon>
        <taxon>Bacillati</taxon>
        <taxon>Actinomycetota</taxon>
        <taxon>Actinomycetes</taxon>
        <taxon>Micrococcales</taxon>
        <taxon>Micrococcaceae</taxon>
        <taxon>Citricoccus</taxon>
    </lineage>
</organism>
<dbReference type="NCBIfam" id="TIGR00765">
    <property type="entry name" value="yihY_not_rbn"/>
    <property type="match status" value="1"/>
</dbReference>
<feature type="transmembrane region" description="Helical" evidence="7">
    <location>
        <begin position="282"/>
        <end position="307"/>
    </location>
</feature>
<feature type="transmembrane region" description="Helical" evidence="7">
    <location>
        <begin position="118"/>
        <end position="142"/>
    </location>
</feature>
<gene>
    <name evidence="8" type="ORF">P8192_02965</name>
</gene>
<dbReference type="PANTHER" id="PTHR30213">
    <property type="entry name" value="INNER MEMBRANE PROTEIN YHJD"/>
    <property type="match status" value="1"/>
</dbReference>